<evidence type="ECO:0000313" key="1">
    <source>
        <dbReference type="EMBL" id="KAL0420341.1"/>
    </source>
</evidence>
<sequence length="61" mass="7014">MGAAVKREVWIDRGRGAGCRWLFDFMRLRGWGSIVGLGVIGKLEGAKRVAAKWPQWWDRKQ</sequence>
<dbReference type="EMBL" id="JACGWN010000011">
    <property type="protein sequence ID" value="KAL0420341.1"/>
    <property type="molecule type" value="Genomic_DNA"/>
</dbReference>
<name>A0AAW2UYV3_9LAMI</name>
<protein>
    <submittedName>
        <fullName evidence="1">Uncharacterized protein</fullName>
    </submittedName>
</protein>
<reference evidence="1" key="1">
    <citation type="submission" date="2020-06" db="EMBL/GenBank/DDBJ databases">
        <authorList>
            <person name="Li T."/>
            <person name="Hu X."/>
            <person name="Zhang T."/>
            <person name="Song X."/>
            <person name="Zhang H."/>
            <person name="Dai N."/>
            <person name="Sheng W."/>
            <person name="Hou X."/>
            <person name="Wei L."/>
        </authorList>
    </citation>
    <scope>NUCLEOTIDE SEQUENCE</scope>
    <source>
        <strain evidence="1">KEN1</strain>
        <tissue evidence="1">Leaf</tissue>
    </source>
</reference>
<accession>A0AAW2UYV3</accession>
<reference evidence="1" key="2">
    <citation type="journal article" date="2024" name="Plant">
        <title>Genomic evolution and insights into agronomic trait innovations of Sesamum species.</title>
        <authorList>
            <person name="Miao H."/>
            <person name="Wang L."/>
            <person name="Qu L."/>
            <person name="Liu H."/>
            <person name="Sun Y."/>
            <person name="Le M."/>
            <person name="Wang Q."/>
            <person name="Wei S."/>
            <person name="Zheng Y."/>
            <person name="Lin W."/>
            <person name="Duan Y."/>
            <person name="Cao H."/>
            <person name="Xiong S."/>
            <person name="Wang X."/>
            <person name="Wei L."/>
            <person name="Li C."/>
            <person name="Ma Q."/>
            <person name="Ju M."/>
            <person name="Zhao R."/>
            <person name="Li G."/>
            <person name="Mu C."/>
            <person name="Tian Q."/>
            <person name="Mei H."/>
            <person name="Zhang T."/>
            <person name="Gao T."/>
            <person name="Zhang H."/>
        </authorList>
    </citation>
    <scope>NUCLEOTIDE SEQUENCE</scope>
    <source>
        <strain evidence="1">KEN1</strain>
    </source>
</reference>
<gene>
    <name evidence="1" type="ORF">Slati_3057000</name>
</gene>
<proteinExistence type="predicted"/>
<dbReference type="AlphaFoldDB" id="A0AAW2UYV3"/>
<comment type="caution">
    <text evidence="1">The sequence shown here is derived from an EMBL/GenBank/DDBJ whole genome shotgun (WGS) entry which is preliminary data.</text>
</comment>
<organism evidence="1">
    <name type="scientific">Sesamum latifolium</name>
    <dbReference type="NCBI Taxonomy" id="2727402"/>
    <lineage>
        <taxon>Eukaryota</taxon>
        <taxon>Viridiplantae</taxon>
        <taxon>Streptophyta</taxon>
        <taxon>Embryophyta</taxon>
        <taxon>Tracheophyta</taxon>
        <taxon>Spermatophyta</taxon>
        <taxon>Magnoliopsida</taxon>
        <taxon>eudicotyledons</taxon>
        <taxon>Gunneridae</taxon>
        <taxon>Pentapetalae</taxon>
        <taxon>asterids</taxon>
        <taxon>lamiids</taxon>
        <taxon>Lamiales</taxon>
        <taxon>Pedaliaceae</taxon>
        <taxon>Sesamum</taxon>
    </lineage>
</organism>